<evidence type="ECO:0000259" key="4">
    <source>
        <dbReference type="PROSITE" id="PS50949"/>
    </source>
</evidence>
<comment type="caution">
    <text evidence="5">The sequence shown here is derived from an EMBL/GenBank/DDBJ whole genome shotgun (WGS) entry which is preliminary data.</text>
</comment>
<dbReference type="PANTHER" id="PTHR44846:SF1">
    <property type="entry name" value="MANNOSYL-D-GLYCERATE TRANSPORT_METABOLISM SYSTEM REPRESSOR MNGR-RELATED"/>
    <property type="match status" value="1"/>
</dbReference>
<evidence type="ECO:0000313" key="6">
    <source>
        <dbReference type="Proteomes" id="UP001275436"/>
    </source>
</evidence>
<organism evidence="5 6">
    <name type="scientific">Oceanobacillus kimchii</name>
    <dbReference type="NCBI Taxonomy" id="746691"/>
    <lineage>
        <taxon>Bacteria</taxon>
        <taxon>Bacillati</taxon>
        <taxon>Bacillota</taxon>
        <taxon>Bacilli</taxon>
        <taxon>Bacillales</taxon>
        <taxon>Bacillaceae</taxon>
        <taxon>Oceanobacillus</taxon>
    </lineage>
</organism>
<dbReference type="PROSITE" id="PS50949">
    <property type="entry name" value="HTH_GNTR"/>
    <property type="match status" value="1"/>
</dbReference>
<dbReference type="RefSeq" id="WP_017795696.1">
    <property type="nucleotide sequence ID" value="NZ_BSKO01000001.1"/>
</dbReference>
<keyword evidence="1" id="KW-0805">Transcription regulation</keyword>
<dbReference type="SUPFAM" id="SSF64288">
    <property type="entry name" value="Chorismate lyase-like"/>
    <property type="match status" value="1"/>
</dbReference>
<dbReference type="InterPro" id="IPR050679">
    <property type="entry name" value="Bact_HTH_transcr_reg"/>
</dbReference>
<dbReference type="InterPro" id="IPR036390">
    <property type="entry name" value="WH_DNA-bd_sf"/>
</dbReference>
<evidence type="ECO:0000313" key="5">
    <source>
        <dbReference type="EMBL" id="GLO64945.1"/>
    </source>
</evidence>
<dbReference type="Pfam" id="PF07702">
    <property type="entry name" value="UTRA"/>
    <property type="match status" value="1"/>
</dbReference>
<dbReference type="InterPro" id="IPR011663">
    <property type="entry name" value="UTRA"/>
</dbReference>
<protein>
    <submittedName>
        <fullName evidence="5">GntR family transcriptional regulator</fullName>
    </submittedName>
</protein>
<dbReference type="SMART" id="SM00866">
    <property type="entry name" value="UTRA"/>
    <property type="match status" value="1"/>
</dbReference>
<dbReference type="PRINTS" id="PR00035">
    <property type="entry name" value="HTHGNTR"/>
</dbReference>
<evidence type="ECO:0000256" key="1">
    <source>
        <dbReference type="ARBA" id="ARBA00023015"/>
    </source>
</evidence>
<evidence type="ECO:0000256" key="3">
    <source>
        <dbReference type="ARBA" id="ARBA00023163"/>
    </source>
</evidence>
<dbReference type="InterPro" id="IPR028978">
    <property type="entry name" value="Chorismate_lyase_/UTRA_dom_sf"/>
</dbReference>
<keyword evidence="2" id="KW-0238">DNA-binding</keyword>
<dbReference type="Gene3D" id="1.10.10.10">
    <property type="entry name" value="Winged helix-like DNA-binding domain superfamily/Winged helix DNA-binding domain"/>
    <property type="match status" value="1"/>
</dbReference>
<reference evidence="5 6" key="1">
    <citation type="submission" date="2023-02" db="EMBL/GenBank/DDBJ databases">
        <title>Oceanobacillus kimchii IFOP_LL358 isolated form Alexandrium catenella lab strain.</title>
        <authorList>
            <person name="Gajardo G."/>
            <person name="Ueki S."/>
            <person name="Maruyama F."/>
        </authorList>
    </citation>
    <scope>NUCLEOTIDE SEQUENCE [LARGE SCALE GENOMIC DNA]</scope>
    <source>
        <strain evidence="5 6">IFOP_LL358</strain>
    </source>
</reference>
<dbReference type="Proteomes" id="UP001275436">
    <property type="component" value="Unassembled WGS sequence"/>
</dbReference>
<dbReference type="Pfam" id="PF00392">
    <property type="entry name" value="GntR"/>
    <property type="match status" value="1"/>
</dbReference>
<dbReference type="PANTHER" id="PTHR44846">
    <property type="entry name" value="MANNOSYL-D-GLYCERATE TRANSPORT/METABOLISM SYSTEM REPRESSOR MNGR-RELATED"/>
    <property type="match status" value="1"/>
</dbReference>
<name>A0ABQ5TIH5_9BACI</name>
<feature type="domain" description="HTH gntR-type" evidence="4">
    <location>
        <begin position="8"/>
        <end position="76"/>
    </location>
</feature>
<dbReference type="InterPro" id="IPR036388">
    <property type="entry name" value="WH-like_DNA-bd_sf"/>
</dbReference>
<dbReference type="InterPro" id="IPR000524">
    <property type="entry name" value="Tscrpt_reg_HTH_GntR"/>
</dbReference>
<dbReference type="Gene3D" id="3.40.1410.10">
    <property type="entry name" value="Chorismate lyase-like"/>
    <property type="match status" value="1"/>
</dbReference>
<sequence length="248" mass="28891">MIDKNSPIPIYYQLEEYIKHQIDKQKWLPGELLPSEREFAEQYHISRMTVRQAINNLAAAGLLYRVKGKGTFIAQPKFEHDLSGLTSFTEDMKQRGLTPSNQLLYIQLHNQPSQIAHKLQLQPEEAYYEIKRIRFADKDPLAFEIIYTPKKLVGELEEIHLQGSFYQYIEQKVGKHIIVGNQTIEGALATKEQANFLNIQTGDPVLIMERISYLDQPTEIPIEFTQTIYRADKYKFHLTLHRDEKTKG</sequence>
<keyword evidence="3" id="KW-0804">Transcription</keyword>
<proteinExistence type="predicted"/>
<dbReference type="EMBL" id="BSKO01000001">
    <property type="protein sequence ID" value="GLO64945.1"/>
    <property type="molecule type" value="Genomic_DNA"/>
</dbReference>
<dbReference type="CDD" id="cd07377">
    <property type="entry name" value="WHTH_GntR"/>
    <property type="match status" value="1"/>
</dbReference>
<evidence type="ECO:0000256" key="2">
    <source>
        <dbReference type="ARBA" id="ARBA00023125"/>
    </source>
</evidence>
<keyword evidence="6" id="KW-1185">Reference proteome</keyword>
<dbReference type="SUPFAM" id="SSF46785">
    <property type="entry name" value="Winged helix' DNA-binding domain"/>
    <property type="match status" value="1"/>
</dbReference>
<gene>
    <name evidence="5" type="ORF">MACH08_07290</name>
</gene>
<dbReference type="SMART" id="SM00345">
    <property type="entry name" value="HTH_GNTR"/>
    <property type="match status" value="1"/>
</dbReference>
<accession>A0ABQ5TIH5</accession>